<evidence type="ECO:0000313" key="2">
    <source>
        <dbReference type="Proteomes" id="UP000192801"/>
    </source>
</evidence>
<organism evidence="1 2">
    <name type="scientific">Mycolicibacterium insubricum</name>
    <dbReference type="NCBI Taxonomy" id="444597"/>
    <lineage>
        <taxon>Bacteria</taxon>
        <taxon>Bacillati</taxon>
        <taxon>Actinomycetota</taxon>
        <taxon>Actinomycetes</taxon>
        <taxon>Mycobacteriales</taxon>
        <taxon>Mycobacteriaceae</taxon>
        <taxon>Mycolicibacterium</taxon>
    </lineage>
</organism>
<protein>
    <submittedName>
        <fullName evidence="1">Uncharacterized protein</fullName>
    </submittedName>
</protein>
<accession>A0A1X0DBT0</accession>
<reference evidence="1 2" key="1">
    <citation type="submission" date="2016-12" db="EMBL/GenBank/DDBJ databases">
        <title>The new phylogeny of genus Mycobacterium.</title>
        <authorList>
            <person name="Tortoli E."/>
            <person name="Trovato A."/>
            <person name="Cirillo D.M."/>
        </authorList>
    </citation>
    <scope>NUCLEOTIDE SEQUENCE [LARGE SCALE GENOMIC DNA]</scope>
    <source>
        <strain evidence="1 2">DSM 45130</strain>
    </source>
</reference>
<dbReference type="OrthoDB" id="4375220at2"/>
<comment type="caution">
    <text evidence="1">The sequence shown here is derived from an EMBL/GenBank/DDBJ whole genome shotgun (WGS) entry which is preliminary data.</text>
</comment>
<sequence>MPIPSLVETPMVDSDNFAISHRVTSPLASVLTESHWVSTVQSRHQPTRERGFDLLRPWVKWVSVEDDGDYIAEPEGKFFTPMSRQTLARRIDALIAADVKAVRAARGLD</sequence>
<keyword evidence="2" id="KW-1185">Reference proteome</keyword>
<dbReference type="EMBL" id="MVHS01000028">
    <property type="protein sequence ID" value="ORA69817.1"/>
    <property type="molecule type" value="Genomic_DNA"/>
</dbReference>
<proteinExistence type="predicted"/>
<name>A0A1X0DBT0_9MYCO</name>
<dbReference type="STRING" id="444597.BST26_12590"/>
<dbReference type="Proteomes" id="UP000192801">
    <property type="component" value="Unassembled WGS sequence"/>
</dbReference>
<gene>
    <name evidence="1" type="ORF">BST26_12590</name>
</gene>
<evidence type="ECO:0000313" key="1">
    <source>
        <dbReference type="EMBL" id="ORA69817.1"/>
    </source>
</evidence>
<dbReference type="AlphaFoldDB" id="A0A1X0DBT0"/>